<dbReference type="Proteomes" id="UP000322553">
    <property type="component" value="Chromosome"/>
</dbReference>
<dbReference type="SUPFAM" id="SSF46785">
    <property type="entry name" value="Winged helix' DNA-binding domain"/>
    <property type="match status" value="1"/>
</dbReference>
<evidence type="ECO:0000313" key="6">
    <source>
        <dbReference type="Proteomes" id="UP000322553"/>
    </source>
</evidence>
<dbReference type="InterPro" id="IPR008920">
    <property type="entry name" value="TF_FadR/GntR_C"/>
</dbReference>
<dbReference type="SMART" id="SM00895">
    <property type="entry name" value="FCD"/>
    <property type="match status" value="1"/>
</dbReference>
<dbReference type="CDD" id="cd07377">
    <property type="entry name" value="WHTH_GntR"/>
    <property type="match status" value="1"/>
</dbReference>
<feature type="domain" description="HTH gntR-type" evidence="4">
    <location>
        <begin position="25"/>
        <end position="95"/>
    </location>
</feature>
<name>A0A5C0ZY91_9GAMM</name>
<keyword evidence="1" id="KW-0805">Transcription regulation</keyword>
<dbReference type="Gene3D" id="1.10.10.10">
    <property type="entry name" value="Winged helix-like DNA-binding domain superfamily/Winged helix DNA-binding domain"/>
    <property type="match status" value="1"/>
</dbReference>
<dbReference type="Pfam" id="PF00392">
    <property type="entry name" value="GntR"/>
    <property type="match status" value="1"/>
</dbReference>
<dbReference type="PROSITE" id="PS50949">
    <property type="entry name" value="HTH_GNTR"/>
    <property type="match status" value="1"/>
</dbReference>
<dbReference type="Pfam" id="PF07729">
    <property type="entry name" value="FCD"/>
    <property type="match status" value="1"/>
</dbReference>
<evidence type="ECO:0000256" key="2">
    <source>
        <dbReference type="ARBA" id="ARBA00023125"/>
    </source>
</evidence>
<dbReference type="AlphaFoldDB" id="A0A5C0ZY91"/>
<dbReference type="KEGG" id="kuy:FY550_05565"/>
<dbReference type="EMBL" id="CP043420">
    <property type="protein sequence ID" value="QEL10647.1"/>
    <property type="molecule type" value="Genomic_DNA"/>
</dbReference>
<keyword evidence="2" id="KW-0238">DNA-binding</keyword>
<evidence type="ECO:0000313" key="5">
    <source>
        <dbReference type="EMBL" id="QEL10647.1"/>
    </source>
</evidence>
<dbReference type="SMART" id="SM00345">
    <property type="entry name" value="HTH_GNTR"/>
    <property type="match status" value="1"/>
</dbReference>
<accession>A0A5C0ZY91</accession>
<dbReference type="PANTHER" id="PTHR43537:SF5">
    <property type="entry name" value="UXU OPERON TRANSCRIPTIONAL REGULATOR"/>
    <property type="match status" value="1"/>
</dbReference>
<dbReference type="InterPro" id="IPR036388">
    <property type="entry name" value="WH-like_DNA-bd_sf"/>
</dbReference>
<dbReference type="SUPFAM" id="SSF48008">
    <property type="entry name" value="GntR ligand-binding domain-like"/>
    <property type="match status" value="1"/>
</dbReference>
<dbReference type="PANTHER" id="PTHR43537">
    <property type="entry name" value="TRANSCRIPTIONAL REGULATOR, GNTR FAMILY"/>
    <property type="match status" value="1"/>
</dbReference>
<reference evidence="5 6" key="1">
    <citation type="submission" date="2019-08" db="EMBL/GenBank/DDBJ databases">
        <title>Complete genome sequence of Kushneria sp. YCWA18, a halophilic phosphate-solubilizing bacterium isolated from Daqiao saltern in China.</title>
        <authorList>
            <person name="Du G.-X."/>
            <person name="Qu L.-Y."/>
        </authorList>
    </citation>
    <scope>NUCLEOTIDE SEQUENCE [LARGE SCALE GENOMIC DNA]</scope>
    <source>
        <strain evidence="5 6">YCWA18</strain>
    </source>
</reference>
<evidence type="ECO:0000256" key="3">
    <source>
        <dbReference type="ARBA" id="ARBA00023163"/>
    </source>
</evidence>
<protein>
    <submittedName>
        <fullName evidence="5">FadR family transcriptional regulator</fullName>
    </submittedName>
</protein>
<dbReference type="GO" id="GO:0003677">
    <property type="term" value="F:DNA binding"/>
    <property type="evidence" value="ECO:0007669"/>
    <property type="project" value="UniProtKB-KW"/>
</dbReference>
<sequence length="253" mass="28279">MFKYLLGVLVNKPCHSDRTLAGETGSARQELADRIVTAIAIGAYSPGDRLPSERELAERQAVSRVTVRAALKIVSELGLIESRRGRDGGTFVTYKRVSDASPDTAQRILAQEMPQLKDFFDYRCLVEGLVARTAAERHDQQQASELQHLLDEFCATDDASRARELDQKLHACIMAMTANQHLETQSRQLTARATLGFGSEPYPAESLPRARREHKQLVQAILRRDGDEAFRAAQHHFFLTLAIMEHSLDGKPL</sequence>
<dbReference type="OrthoDB" id="1040417at2"/>
<gene>
    <name evidence="5" type="ORF">FY550_05565</name>
</gene>
<keyword evidence="3" id="KW-0804">Transcription</keyword>
<dbReference type="Gene3D" id="1.20.120.530">
    <property type="entry name" value="GntR ligand-binding domain-like"/>
    <property type="match status" value="1"/>
</dbReference>
<dbReference type="InterPro" id="IPR011711">
    <property type="entry name" value="GntR_C"/>
</dbReference>
<dbReference type="InterPro" id="IPR036390">
    <property type="entry name" value="WH_DNA-bd_sf"/>
</dbReference>
<evidence type="ECO:0000259" key="4">
    <source>
        <dbReference type="PROSITE" id="PS50949"/>
    </source>
</evidence>
<dbReference type="GO" id="GO:0003700">
    <property type="term" value="F:DNA-binding transcription factor activity"/>
    <property type="evidence" value="ECO:0007669"/>
    <property type="project" value="InterPro"/>
</dbReference>
<keyword evidence="6" id="KW-1185">Reference proteome</keyword>
<dbReference type="InterPro" id="IPR000524">
    <property type="entry name" value="Tscrpt_reg_HTH_GntR"/>
</dbReference>
<dbReference type="PRINTS" id="PR00035">
    <property type="entry name" value="HTHGNTR"/>
</dbReference>
<evidence type="ECO:0000256" key="1">
    <source>
        <dbReference type="ARBA" id="ARBA00023015"/>
    </source>
</evidence>
<organism evidence="5 6">
    <name type="scientific">Kushneria phosphatilytica</name>
    <dbReference type="NCBI Taxonomy" id="657387"/>
    <lineage>
        <taxon>Bacteria</taxon>
        <taxon>Pseudomonadati</taxon>
        <taxon>Pseudomonadota</taxon>
        <taxon>Gammaproteobacteria</taxon>
        <taxon>Oceanospirillales</taxon>
        <taxon>Halomonadaceae</taxon>
        <taxon>Kushneria</taxon>
    </lineage>
</organism>
<proteinExistence type="predicted"/>